<protein>
    <submittedName>
        <fullName evidence="2">Uncharacterized protein</fullName>
    </submittedName>
</protein>
<evidence type="ECO:0000313" key="3">
    <source>
        <dbReference type="Proteomes" id="UP000270468"/>
    </source>
</evidence>
<dbReference type="AlphaFoldDB" id="A0A3P5XFD8"/>
<dbReference type="Proteomes" id="UP000270468">
    <property type="component" value="Unassembled WGS sequence"/>
</dbReference>
<evidence type="ECO:0000256" key="1">
    <source>
        <dbReference type="SAM" id="Phobius"/>
    </source>
</evidence>
<accession>A0A3P5XFD8</accession>
<name>A0A3P5XFD8_9BACL</name>
<dbReference type="OrthoDB" id="2968236at2"/>
<keyword evidence="1" id="KW-0472">Membrane</keyword>
<evidence type="ECO:0000313" key="2">
    <source>
        <dbReference type="EMBL" id="VDC33536.1"/>
    </source>
</evidence>
<feature type="transmembrane region" description="Helical" evidence="1">
    <location>
        <begin position="94"/>
        <end position="118"/>
    </location>
</feature>
<reference evidence="2 3" key="1">
    <citation type="submission" date="2018-11" db="EMBL/GenBank/DDBJ databases">
        <authorList>
            <person name="Criscuolo A."/>
        </authorList>
    </citation>
    <scope>NUCLEOTIDE SEQUENCE [LARGE SCALE GENOMIC DNA]</scope>
    <source>
        <strain evidence="2">ATB-66</strain>
    </source>
</reference>
<sequence length="123" mass="13698">MNNKIWKIGLFTGLISFVLLIFGVRTVLGQTLEWKNYIAFGLFGLSVGALVLLILFYELKIAFRIFMVAIVLGFAELFRSFLMDTNGLGDLAGILSLFIITSFGLGVALIVQFIVILMRKEKA</sequence>
<keyword evidence="1" id="KW-1133">Transmembrane helix</keyword>
<keyword evidence="3" id="KW-1185">Reference proteome</keyword>
<proteinExistence type="predicted"/>
<feature type="transmembrane region" description="Helical" evidence="1">
    <location>
        <begin position="63"/>
        <end position="82"/>
    </location>
</feature>
<dbReference type="RefSeq" id="WP_124071752.1">
    <property type="nucleotide sequence ID" value="NZ_CBCRXF010000004.1"/>
</dbReference>
<organism evidence="2 3">
    <name type="scientific">Filibacter tadaridae</name>
    <dbReference type="NCBI Taxonomy" id="2483811"/>
    <lineage>
        <taxon>Bacteria</taxon>
        <taxon>Bacillati</taxon>
        <taxon>Bacillota</taxon>
        <taxon>Bacilli</taxon>
        <taxon>Bacillales</taxon>
        <taxon>Caryophanaceae</taxon>
        <taxon>Filibacter</taxon>
    </lineage>
</organism>
<dbReference type="EMBL" id="UXAV01000045">
    <property type="protein sequence ID" value="VDC33536.1"/>
    <property type="molecule type" value="Genomic_DNA"/>
</dbReference>
<feature type="transmembrane region" description="Helical" evidence="1">
    <location>
        <begin position="39"/>
        <end position="56"/>
    </location>
</feature>
<keyword evidence="1" id="KW-0812">Transmembrane</keyword>
<gene>
    <name evidence="2" type="ORF">FILTAD_02946</name>
</gene>